<sequence>MGDIEGIWEFEVDFDSGTVSGWFDGDASGDISGSVSDGVIEASGSAAFGTVSWSGSFDSTGSEISGEWELAEGTGSGTWQGSEGEAPTVPDNEENKEETEAWSAYEYEEGEFYEYSITDYTQEPNVKGTISWSIESVDGDQVEVHIKYEQTEPQSLVVYEGTVTGSKDSVGINTPAGAFVGMAYTWSNEFSEEGFAVGSSWSVTVEGTTYTAEVTGKETYAGQESYVVEITVDGTTVYKSAVSIDLALPTYIAIYNEDTGDIEFEIELQEYSK</sequence>
<keyword evidence="3" id="KW-1185">Reference proteome</keyword>
<organism evidence="2 3">
    <name type="scientific">candidate division MSBL1 archaeon SCGC-AAA259D14</name>
    <dbReference type="NCBI Taxonomy" id="1698261"/>
    <lineage>
        <taxon>Archaea</taxon>
        <taxon>Methanobacteriati</taxon>
        <taxon>Methanobacteriota</taxon>
        <taxon>candidate division MSBL1</taxon>
    </lineage>
</organism>
<gene>
    <name evidence="2" type="ORF">AKJ62_04640</name>
</gene>
<protein>
    <submittedName>
        <fullName evidence="2">Uncharacterized protein</fullName>
    </submittedName>
</protein>
<evidence type="ECO:0000313" key="3">
    <source>
        <dbReference type="Proteomes" id="UP000070589"/>
    </source>
</evidence>
<name>A0A133U3E0_9EURY</name>
<reference evidence="2 3" key="1">
    <citation type="journal article" date="2016" name="Sci. Rep.">
        <title>Metabolic traits of an uncultured archaeal lineage -MSBL1- from brine pools of the Red Sea.</title>
        <authorList>
            <person name="Mwirichia R."/>
            <person name="Alam I."/>
            <person name="Rashid M."/>
            <person name="Vinu M."/>
            <person name="Ba-Alawi W."/>
            <person name="Anthony Kamau A."/>
            <person name="Kamanda Ngugi D."/>
            <person name="Goker M."/>
            <person name="Klenk H.P."/>
            <person name="Bajic V."/>
            <person name="Stingl U."/>
        </authorList>
    </citation>
    <scope>NUCLEOTIDE SEQUENCE [LARGE SCALE GENOMIC DNA]</scope>
    <source>
        <strain evidence="2">SCGC-AAA259D14</strain>
    </source>
</reference>
<dbReference type="AlphaFoldDB" id="A0A133U3E0"/>
<evidence type="ECO:0000256" key="1">
    <source>
        <dbReference type="SAM" id="MobiDB-lite"/>
    </source>
</evidence>
<comment type="caution">
    <text evidence="2">The sequence shown here is derived from an EMBL/GenBank/DDBJ whole genome shotgun (WGS) entry which is preliminary data.</text>
</comment>
<feature type="region of interest" description="Disordered" evidence="1">
    <location>
        <begin position="72"/>
        <end position="96"/>
    </location>
</feature>
<evidence type="ECO:0000313" key="2">
    <source>
        <dbReference type="EMBL" id="KXA88701.1"/>
    </source>
</evidence>
<accession>A0A133U3E0</accession>
<dbReference type="EMBL" id="LHXL01000089">
    <property type="protein sequence ID" value="KXA88701.1"/>
    <property type="molecule type" value="Genomic_DNA"/>
</dbReference>
<dbReference type="Proteomes" id="UP000070589">
    <property type="component" value="Unassembled WGS sequence"/>
</dbReference>
<proteinExistence type="predicted"/>